<comment type="caution">
    <text evidence="5">The sequence shown here is derived from an EMBL/GenBank/DDBJ whole genome shotgun (WGS) entry which is preliminary data.</text>
</comment>
<evidence type="ECO:0000313" key="6">
    <source>
        <dbReference type="Proteomes" id="UP000192939"/>
    </source>
</evidence>
<dbReference type="Proteomes" id="UP000192939">
    <property type="component" value="Unassembled WGS sequence"/>
</dbReference>
<evidence type="ECO:0000313" key="5">
    <source>
        <dbReference type="EMBL" id="SMF15314.1"/>
    </source>
</evidence>
<accession>A0ABY1LVU9</accession>
<dbReference type="PANTHER" id="PTHR22550:SF5">
    <property type="entry name" value="LEUCINE ZIPPER PROTEIN 4"/>
    <property type="match status" value="1"/>
</dbReference>
<keyword evidence="4" id="KW-0812">Transmembrane</keyword>
<evidence type="ECO:0000256" key="3">
    <source>
        <dbReference type="SAM" id="MobiDB-lite"/>
    </source>
</evidence>
<feature type="transmembrane region" description="Helical" evidence="4">
    <location>
        <begin position="418"/>
        <end position="436"/>
    </location>
</feature>
<name>A0ABY1LVU9_9BACL</name>
<keyword evidence="6" id="KW-1185">Reference proteome</keyword>
<organism evidence="5 6">
    <name type="scientific">Paenibacillus barengoltzii J12</name>
    <dbReference type="NCBI Taxonomy" id="935846"/>
    <lineage>
        <taxon>Bacteria</taxon>
        <taxon>Bacillati</taxon>
        <taxon>Bacillota</taxon>
        <taxon>Bacilli</taxon>
        <taxon>Bacillales</taxon>
        <taxon>Paenibacillaceae</taxon>
        <taxon>Paenibacillus</taxon>
    </lineage>
</organism>
<keyword evidence="4" id="KW-1133">Transmembrane helix</keyword>
<keyword evidence="2 4" id="KW-0472">Membrane</keyword>
<evidence type="ECO:0000256" key="1">
    <source>
        <dbReference type="ARBA" id="ARBA00005278"/>
    </source>
</evidence>
<dbReference type="InterPro" id="IPR004995">
    <property type="entry name" value="Spore_Ger"/>
</dbReference>
<evidence type="ECO:0000256" key="4">
    <source>
        <dbReference type="SAM" id="Phobius"/>
    </source>
</evidence>
<dbReference type="PANTHER" id="PTHR22550">
    <property type="entry name" value="SPORE GERMINATION PROTEIN"/>
    <property type="match status" value="1"/>
</dbReference>
<dbReference type="Pfam" id="PF03323">
    <property type="entry name" value="GerA"/>
    <property type="match status" value="1"/>
</dbReference>
<comment type="similarity">
    <text evidence="1">Belongs to the GerABKA family.</text>
</comment>
<feature type="transmembrane region" description="Helical" evidence="4">
    <location>
        <begin position="448"/>
        <end position="471"/>
    </location>
</feature>
<reference evidence="5 6" key="1">
    <citation type="submission" date="2017-04" db="EMBL/GenBank/DDBJ databases">
        <authorList>
            <person name="Varghese N."/>
            <person name="Submissions S."/>
        </authorList>
    </citation>
    <scope>NUCLEOTIDE SEQUENCE [LARGE SCALE GENOMIC DNA]</scope>
    <source>
        <strain evidence="5 6">J12</strain>
    </source>
</reference>
<dbReference type="InterPro" id="IPR050768">
    <property type="entry name" value="UPF0353/GerABKA_families"/>
</dbReference>
<feature type="compositionally biased region" description="Basic residues" evidence="3">
    <location>
        <begin position="1"/>
        <end position="14"/>
    </location>
</feature>
<evidence type="ECO:0000256" key="2">
    <source>
        <dbReference type="ARBA" id="ARBA00023136"/>
    </source>
</evidence>
<protein>
    <submittedName>
        <fullName evidence="5">Spore germination protein KA</fullName>
    </submittedName>
</protein>
<dbReference type="EMBL" id="FXAE01000011">
    <property type="protein sequence ID" value="SMF15314.1"/>
    <property type="molecule type" value="Genomic_DNA"/>
</dbReference>
<feature type="region of interest" description="Disordered" evidence="3">
    <location>
        <begin position="513"/>
        <end position="534"/>
    </location>
</feature>
<proteinExistence type="inferred from homology"/>
<gene>
    <name evidence="5" type="ORF">SAMN02744124_01575</name>
</gene>
<sequence>MKIPFRYRSKHKEVPRKLPNSAMPNTPAPNDLTGALNPVLEVNEQRLKHIFNSSDLRFLTISVPGQSRVLLVYIDGLVDKDPLDQAIMQPLQAEMQPESGGQQNVSLGALLEVRLGAVAEVKRVQKLSDLVEGVLKGNAALLVDGENQAVLAGFQGTEKRTIEEPSVELSVRGPRDGFTEDVRTNTSLIRRRIRSEKLKIESLTLGELTKTDIVIAYMDGIAKESVLEEVRRRLRQIEIDGVLESGYIEEFIEDVPWSPFPQIQNTERPDVVCSSLLEGKVAILVDNTPFVLIAPMTFWSGLQAVEDYYERTIYTTGLRWIRFALLNVSLLLPSLFVALTTYHQQLIPTNLLISIAAAREGVPFPTVIETLLMEFMFEGLREAGIRLPKPIGSAISIVGALVIGQAAVQAGIVSASVVIIVATTGISSFAIPRYNLGTAFRLLRFPMLILAGILGLYGVIAGIFLILIHLLGLRSFGVPYLEPVSPSNFENLKDVWVRAPRWSMYRRPVLSNGGNSRRMSGGRRPGPKRGGGMG</sequence>
<dbReference type="PIRSF" id="PIRSF005690">
    <property type="entry name" value="GerBA"/>
    <property type="match status" value="1"/>
</dbReference>
<feature type="region of interest" description="Disordered" evidence="3">
    <location>
        <begin position="1"/>
        <end position="30"/>
    </location>
</feature>
<feature type="transmembrane region" description="Helical" evidence="4">
    <location>
        <begin position="320"/>
        <end position="342"/>
    </location>
</feature>